<comment type="caution">
    <text evidence="1">The sequence shown here is derived from an EMBL/GenBank/DDBJ whole genome shotgun (WGS) entry which is preliminary data.</text>
</comment>
<dbReference type="EMBL" id="CAJFDI010000001">
    <property type="protein sequence ID" value="CAD5210861.1"/>
    <property type="molecule type" value="Genomic_DNA"/>
</dbReference>
<evidence type="ECO:0000313" key="1">
    <source>
        <dbReference type="EMBL" id="CAD5210861.1"/>
    </source>
</evidence>
<organism evidence="1 2">
    <name type="scientific">Bursaphelenchus xylophilus</name>
    <name type="common">Pinewood nematode worm</name>
    <name type="synonym">Aphelenchoides xylophilus</name>
    <dbReference type="NCBI Taxonomy" id="6326"/>
    <lineage>
        <taxon>Eukaryota</taxon>
        <taxon>Metazoa</taxon>
        <taxon>Ecdysozoa</taxon>
        <taxon>Nematoda</taxon>
        <taxon>Chromadorea</taxon>
        <taxon>Rhabditida</taxon>
        <taxon>Tylenchina</taxon>
        <taxon>Tylenchomorpha</taxon>
        <taxon>Aphelenchoidea</taxon>
        <taxon>Aphelenchoididae</taxon>
        <taxon>Bursaphelenchus</taxon>
    </lineage>
</organism>
<dbReference type="Proteomes" id="UP000582659">
    <property type="component" value="Unassembled WGS sequence"/>
</dbReference>
<proteinExistence type="predicted"/>
<keyword evidence="2" id="KW-1185">Reference proteome</keyword>
<gene>
    <name evidence="1" type="ORF">BXYJ_LOCUS2140</name>
</gene>
<reference evidence="1" key="1">
    <citation type="submission" date="2020-09" db="EMBL/GenBank/DDBJ databases">
        <authorList>
            <person name="Kikuchi T."/>
        </authorList>
    </citation>
    <scope>NUCLEOTIDE SEQUENCE</scope>
    <source>
        <strain evidence="1">Ka4C1</strain>
    </source>
</reference>
<dbReference type="Proteomes" id="UP000659654">
    <property type="component" value="Unassembled WGS sequence"/>
</dbReference>
<protein>
    <submittedName>
        <fullName evidence="1">(pine wood nematode) hypothetical protein</fullName>
    </submittedName>
</protein>
<dbReference type="EMBL" id="CAJFCV020000001">
    <property type="protein sequence ID" value="CAG9087163.1"/>
    <property type="molecule type" value="Genomic_DNA"/>
</dbReference>
<sequence>MDETSSPPLGNSLLMFIFSNQPNHDANGIGNGPLVRGKPSSFESSWNGCLDELKRAKGRKIKLLPGPRRRLEMKLDDNCSRTQTDGFGQRFLTVWHTFDGSMANLILSSPKPSASDERPQIATDADGQNLRSSYIGVPRPRECHEGHAVAEALLRGTRIGIALMAADGYNYEKIGRSMMLNSLKPSQGHTTTRNPSWRILHLEDQCSPQFHQFCIQSRLQLWGQ</sequence>
<accession>A0A7I8XQJ7</accession>
<evidence type="ECO:0000313" key="2">
    <source>
        <dbReference type="Proteomes" id="UP000659654"/>
    </source>
</evidence>
<name>A0A7I8XQJ7_BURXY</name>
<dbReference type="AlphaFoldDB" id="A0A7I8XQJ7"/>